<evidence type="ECO:0000313" key="5">
    <source>
        <dbReference type="EMBL" id="MDO1444830.1"/>
    </source>
</evidence>
<keyword evidence="4" id="KW-0732">Signal</keyword>
<dbReference type="RefSeq" id="WP_302035632.1">
    <property type="nucleotide sequence ID" value="NZ_JAUKPO010000001.1"/>
</dbReference>
<keyword evidence="2" id="KW-0472">Membrane</keyword>
<reference evidence="5" key="1">
    <citation type="submission" date="2023-07" db="EMBL/GenBank/DDBJ databases">
        <title>The genome sequence of Rhodocytophaga aerolata KACC 12507.</title>
        <authorList>
            <person name="Zhang X."/>
        </authorList>
    </citation>
    <scope>NUCLEOTIDE SEQUENCE</scope>
    <source>
        <strain evidence="5">KACC 12507</strain>
    </source>
</reference>
<sequence>MNTFKKVSLLIVALSISSAAVAQVTRDDRGEIEDAEIVIEKNKSLELPEANRNFEKITAPVRQPDPVLQDYQYIDRNVRLPDLNPKFRVLQMPVEPPKKLTGNYIKAGIGNYLTTYLDGYFNSTRNSDYSYGLRVKHLASGYGPVDKQNSGSSENMIGVHGRYFTDALTAGAALEYTRERYNYYGYNQSKEVDRDDIKQVYNTIAIKTNFVNSNTKSPLDYRLDVNLFNLSDAYSAKEFEIGGQFKGSYKVTDNISALLNTDLFFTRRTDSAAITRNFFRVKPAVQYKADALTLTAGLNLVYENDTTVDQSNVHVYPALQGEYVLFEAFTLFAGFEGDMQRTTLRQFVKENPFLGQNIPLFHTNKSRDLYAGIKGDLGGGLAFATRVGFASYKNLYFFVNGNPDTSRFDIQYERDFTNVLNFIGELSYTYAEKFKLNLKADIANYGRQSKQEAWHRPLLTTTLLGSYNFNNKLFLNSEIYYLGGIKAKNFVSNETVDLDPILDLNIKADYLFFDKFSAFLSFNNLLSSKYQRYLYYPSRGLNILAGLTYTF</sequence>
<organism evidence="5 6">
    <name type="scientific">Rhodocytophaga aerolata</name>
    <dbReference type="NCBI Taxonomy" id="455078"/>
    <lineage>
        <taxon>Bacteria</taxon>
        <taxon>Pseudomonadati</taxon>
        <taxon>Bacteroidota</taxon>
        <taxon>Cytophagia</taxon>
        <taxon>Cytophagales</taxon>
        <taxon>Rhodocytophagaceae</taxon>
        <taxon>Rhodocytophaga</taxon>
    </lineage>
</organism>
<dbReference type="Gene3D" id="2.40.170.20">
    <property type="entry name" value="TonB-dependent receptor, beta-barrel domain"/>
    <property type="match status" value="1"/>
</dbReference>
<evidence type="ECO:0008006" key="7">
    <source>
        <dbReference type="Google" id="ProtNLM"/>
    </source>
</evidence>
<name>A0ABT8QYB3_9BACT</name>
<gene>
    <name evidence="5" type="ORF">Q0590_01140</name>
</gene>
<evidence type="ECO:0000256" key="1">
    <source>
        <dbReference type="ARBA" id="ARBA00004442"/>
    </source>
</evidence>
<dbReference type="Proteomes" id="UP001168528">
    <property type="component" value="Unassembled WGS sequence"/>
</dbReference>
<evidence type="ECO:0000256" key="2">
    <source>
        <dbReference type="ARBA" id="ARBA00023136"/>
    </source>
</evidence>
<evidence type="ECO:0000313" key="6">
    <source>
        <dbReference type="Proteomes" id="UP001168528"/>
    </source>
</evidence>
<accession>A0ABT8QYB3</accession>
<keyword evidence="3" id="KW-0998">Cell outer membrane</keyword>
<proteinExistence type="predicted"/>
<dbReference type="EMBL" id="JAUKPO010000001">
    <property type="protein sequence ID" value="MDO1444830.1"/>
    <property type="molecule type" value="Genomic_DNA"/>
</dbReference>
<feature type="chain" id="PRO_5047099524" description="TonB-dependent receptor" evidence="4">
    <location>
        <begin position="23"/>
        <end position="551"/>
    </location>
</feature>
<keyword evidence="6" id="KW-1185">Reference proteome</keyword>
<dbReference type="SUPFAM" id="SSF56935">
    <property type="entry name" value="Porins"/>
    <property type="match status" value="1"/>
</dbReference>
<feature type="signal peptide" evidence="4">
    <location>
        <begin position="1"/>
        <end position="22"/>
    </location>
</feature>
<dbReference type="InterPro" id="IPR036942">
    <property type="entry name" value="Beta-barrel_TonB_sf"/>
</dbReference>
<evidence type="ECO:0000256" key="3">
    <source>
        <dbReference type="ARBA" id="ARBA00023237"/>
    </source>
</evidence>
<comment type="subcellular location">
    <subcellularLocation>
        <location evidence="1">Cell outer membrane</location>
    </subcellularLocation>
</comment>
<comment type="caution">
    <text evidence="5">The sequence shown here is derived from an EMBL/GenBank/DDBJ whole genome shotgun (WGS) entry which is preliminary data.</text>
</comment>
<evidence type="ECO:0000256" key="4">
    <source>
        <dbReference type="SAM" id="SignalP"/>
    </source>
</evidence>
<protein>
    <recommendedName>
        <fullName evidence="7">TonB-dependent receptor</fullName>
    </recommendedName>
</protein>